<evidence type="ECO:0000313" key="2">
    <source>
        <dbReference type="EMBL" id="QGZ99233.1"/>
    </source>
</evidence>
<dbReference type="GO" id="GO:0016787">
    <property type="term" value="F:hydrolase activity"/>
    <property type="evidence" value="ECO:0007669"/>
    <property type="project" value="UniProtKB-KW"/>
</dbReference>
<dbReference type="SUPFAM" id="SSF56281">
    <property type="entry name" value="Metallo-hydrolase/oxidoreductase"/>
    <property type="match status" value="1"/>
</dbReference>
<feature type="domain" description="Metallo-beta-lactamase" evidence="1">
    <location>
        <begin position="20"/>
        <end position="212"/>
    </location>
</feature>
<dbReference type="InterPro" id="IPR052926">
    <property type="entry name" value="Metallo-beta-lactamase_dom"/>
</dbReference>
<protein>
    <submittedName>
        <fullName evidence="2">MBL fold metallo-hydrolase</fullName>
    </submittedName>
</protein>
<gene>
    <name evidence="2" type="ORF">GQ588_00390</name>
</gene>
<dbReference type="InterPro" id="IPR036866">
    <property type="entry name" value="RibonucZ/Hydroxyglut_hydro"/>
</dbReference>
<dbReference type="SMART" id="SM00849">
    <property type="entry name" value="Lactamase_B"/>
    <property type="match status" value="1"/>
</dbReference>
<sequence length="276" mass="30849">MIIKALVENTTVSEEYKNEHGLSLYIETLNHKLLFDLGASFLFAENAQKLGVDISEVDLVVISHGHYDHGGGLKTFLNVNSKAKIYVNRQAFAKHYASRQGGEKVYIGLDEALMQSERLIFAGEHFIIDEELELFSNIKGRKLISSGNQDILMESGGMLVQDNFSHEQNLIISEGGKTLLVAGCAHNGIVNIIDHLIEIKHSPPHYVIGGFHLYSRSADKYEDAALINLIGLYLKDTGSFCYTCHCTGIEPYQRLKEIMREKIEYLSTGSQLKILS</sequence>
<dbReference type="PANTHER" id="PTHR13754:SF13">
    <property type="entry name" value="METALLO-BETA-LACTAMASE SUPERFAMILY PROTEIN (AFU_ORTHOLOGUE AFUA_3G07630)"/>
    <property type="match status" value="1"/>
</dbReference>
<dbReference type="InterPro" id="IPR001279">
    <property type="entry name" value="Metallo-B-lactamas"/>
</dbReference>
<evidence type="ECO:0000259" key="1">
    <source>
        <dbReference type="SMART" id="SM00849"/>
    </source>
</evidence>
<accession>A0A857DDC5</accession>
<dbReference type="InterPro" id="IPR041712">
    <property type="entry name" value="DHPS-like_MBL-fold"/>
</dbReference>
<organism evidence="2 3">
    <name type="scientific">Dehalobacter restrictus</name>
    <dbReference type="NCBI Taxonomy" id="55583"/>
    <lineage>
        <taxon>Bacteria</taxon>
        <taxon>Bacillati</taxon>
        <taxon>Bacillota</taxon>
        <taxon>Clostridia</taxon>
        <taxon>Eubacteriales</taxon>
        <taxon>Desulfitobacteriaceae</taxon>
        <taxon>Dehalobacter</taxon>
    </lineage>
</organism>
<dbReference type="GO" id="GO:0016740">
    <property type="term" value="F:transferase activity"/>
    <property type="evidence" value="ECO:0007669"/>
    <property type="project" value="TreeGrafter"/>
</dbReference>
<dbReference type="PANTHER" id="PTHR13754">
    <property type="entry name" value="METALLO-BETA-LACTAMASE SUPERFAMILY PROTEIN"/>
    <property type="match status" value="1"/>
</dbReference>
<dbReference type="CDD" id="cd07713">
    <property type="entry name" value="DHPS-like_MBL-fold"/>
    <property type="match status" value="1"/>
</dbReference>
<dbReference type="Gene3D" id="3.60.15.10">
    <property type="entry name" value="Ribonuclease Z/Hydroxyacylglutathione hydrolase-like"/>
    <property type="match status" value="1"/>
</dbReference>
<dbReference type="RefSeq" id="WP_158208061.1">
    <property type="nucleotide sequence ID" value="NZ_CP046996.1"/>
</dbReference>
<proteinExistence type="predicted"/>
<dbReference type="Proteomes" id="UP000430508">
    <property type="component" value="Chromosome"/>
</dbReference>
<keyword evidence="2" id="KW-0378">Hydrolase</keyword>
<dbReference type="Pfam" id="PF00753">
    <property type="entry name" value="Lactamase_B"/>
    <property type="match status" value="1"/>
</dbReference>
<evidence type="ECO:0000313" key="3">
    <source>
        <dbReference type="Proteomes" id="UP000430508"/>
    </source>
</evidence>
<dbReference type="AlphaFoldDB" id="A0A857DDC5"/>
<name>A0A857DDC5_9FIRM</name>
<reference evidence="2 3" key="1">
    <citation type="submission" date="2019-12" db="EMBL/GenBank/DDBJ databases">
        <title>Sequence classification of anaerobic respiratory reductive dehalogenases: First we see many, then we see few.</title>
        <authorList>
            <person name="Molenda O."/>
            <person name="Puentes Jacome L.A."/>
            <person name="Cao X."/>
            <person name="Nesbo C.L."/>
            <person name="Tang S."/>
            <person name="Morson N."/>
            <person name="Patron J."/>
            <person name="Lomheim L."/>
            <person name="Wishart D.S."/>
            <person name="Edwards E.A."/>
        </authorList>
    </citation>
    <scope>NUCLEOTIDE SEQUENCE [LARGE SCALE GENOMIC DNA]</scope>
    <source>
        <strain evidence="2 3">12DCA</strain>
    </source>
</reference>
<dbReference type="EMBL" id="CP046996">
    <property type="protein sequence ID" value="QGZ99233.1"/>
    <property type="molecule type" value="Genomic_DNA"/>
</dbReference>